<sequence>MIPARNLMEGCGLKHHQQSKWIAVITEMMNVGPRVILRLGEFRKALIAYPEPLMWYSKMRTELEMLSLELMVRKRLFFVENILGSAYNNGQADIMNTLQTCVMRSFSMSDSISDELLVRVSSIILTIALSLSDFDLRLLGQLMCRLLG</sequence>
<organism evidence="1 2">
    <name type="scientific">Dreissena polymorpha</name>
    <name type="common">Zebra mussel</name>
    <name type="synonym">Mytilus polymorpha</name>
    <dbReference type="NCBI Taxonomy" id="45954"/>
    <lineage>
        <taxon>Eukaryota</taxon>
        <taxon>Metazoa</taxon>
        <taxon>Spiralia</taxon>
        <taxon>Lophotrochozoa</taxon>
        <taxon>Mollusca</taxon>
        <taxon>Bivalvia</taxon>
        <taxon>Autobranchia</taxon>
        <taxon>Heteroconchia</taxon>
        <taxon>Euheterodonta</taxon>
        <taxon>Imparidentia</taxon>
        <taxon>Neoheterodontei</taxon>
        <taxon>Myida</taxon>
        <taxon>Dreissenoidea</taxon>
        <taxon>Dreissenidae</taxon>
        <taxon>Dreissena</taxon>
    </lineage>
</organism>
<proteinExistence type="predicted"/>
<dbReference type="AlphaFoldDB" id="A0A9D4BSY4"/>
<accession>A0A9D4BSY4</accession>
<evidence type="ECO:0000313" key="1">
    <source>
        <dbReference type="EMBL" id="KAH3707209.1"/>
    </source>
</evidence>
<dbReference type="Proteomes" id="UP000828390">
    <property type="component" value="Unassembled WGS sequence"/>
</dbReference>
<evidence type="ECO:0000313" key="2">
    <source>
        <dbReference type="Proteomes" id="UP000828390"/>
    </source>
</evidence>
<name>A0A9D4BSY4_DREPO</name>
<keyword evidence="2" id="KW-1185">Reference proteome</keyword>
<gene>
    <name evidence="1" type="ORF">DPMN_066608</name>
</gene>
<protein>
    <submittedName>
        <fullName evidence="1">Uncharacterized protein</fullName>
    </submittedName>
</protein>
<comment type="caution">
    <text evidence="1">The sequence shown here is derived from an EMBL/GenBank/DDBJ whole genome shotgun (WGS) entry which is preliminary data.</text>
</comment>
<reference evidence="1" key="1">
    <citation type="journal article" date="2019" name="bioRxiv">
        <title>The Genome of the Zebra Mussel, Dreissena polymorpha: A Resource for Invasive Species Research.</title>
        <authorList>
            <person name="McCartney M.A."/>
            <person name="Auch B."/>
            <person name="Kono T."/>
            <person name="Mallez S."/>
            <person name="Zhang Y."/>
            <person name="Obille A."/>
            <person name="Becker A."/>
            <person name="Abrahante J.E."/>
            <person name="Garbe J."/>
            <person name="Badalamenti J.P."/>
            <person name="Herman A."/>
            <person name="Mangelson H."/>
            <person name="Liachko I."/>
            <person name="Sullivan S."/>
            <person name="Sone E.D."/>
            <person name="Koren S."/>
            <person name="Silverstein K.A.T."/>
            <person name="Beckman K.B."/>
            <person name="Gohl D.M."/>
        </authorList>
    </citation>
    <scope>NUCLEOTIDE SEQUENCE</scope>
    <source>
        <strain evidence="1">Duluth1</strain>
        <tissue evidence="1">Whole animal</tissue>
    </source>
</reference>
<dbReference type="EMBL" id="JAIWYP010000014">
    <property type="protein sequence ID" value="KAH3707209.1"/>
    <property type="molecule type" value="Genomic_DNA"/>
</dbReference>
<reference evidence="1" key="2">
    <citation type="submission" date="2020-11" db="EMBL/GenBank/DDBJ databases">
        <authorList>
            <person name="McCartney M.A."/>
            <person name="Auch B."/>
            <person name="Kono T."/>
            <person name="Mallez S."/>
            <person name="Becker A."/>
            <person name="Gohl D.M."/>
            <person name="Silverstein K.A.T."/>
            <person name="Koren S."/>
            <person name="Bechman K.B."/>
            <person name="Herman A."/>
            <person name="Abrahante J.E."/>
            <person name="Garbe J."/>
        </authorList>
    </citation>
    <scope>NUCLEOTIDE SEQUENCE</scope>
    <source>
        <strain evidence="1">Duluth1</strain>
        <tissue evidence="1">Whole animal</tissue>
    </source>
</reference>